<evidence type="ECO:0000256" key="1">
    <source>
        <dbReference type="SAM" id="SignalP"/>
    </source>
</evidence>
<sequence>MVVSKCHGLLLFFILMLFSENCEAIDTVRYNVSHKFVDPKQTYYVDLLRLALEKSTPEYGPYQLIENPLEDTPQARTLDLLAKADLIDVHWSMTSIKREQKLGTVYIPLLKGMMGARIFIIHKDLQSRLKKHQYATALLDYRFGSGNDWPDSKVYAFNSLTVETAGAQNLLKMLEQKRFDLFPRALHEPWSEVVGHPKLQIDSRFGLCYPSAMYFFVNKNNHRLRKRLTDGLHRAINDGSFDQLFSHHPITKDALKNGYFEKRKVLKLRNPNMSIRTRDTLHSGRYTWQPLAECVKPSL</sequence>
<protein>
    <recommendedName>
        <fullName evidence="4">Solute-binding protein family 3/N-terminal domain-containing protein</fullName>
    </recommendedName>
</protein>
<dbReference type="SUPFAM" id="SSF53850">
    <property type="entry name" value="Periplasmic binding protein-like II"/>
    <property type="match status" value="1"/>
</dbReference>
<accession>A0ABR9EGZ4</accession>
<reference evidence="2 3" key="1">
    <citation type="submission" date="2015-03" db="EMBL/GenBank/DDBJ databases">
        <title>Genome sequence of Pseudoalteromonas aurantia.</title>
        <authorList>
            <person name="Xie B.-B."/>
            <person name="Rong J.-C."/>
            <person name="Qin Q.-L."/>
            <person name="Zhang Y.-Z."/>
        </authorList>
    </citation>
    <scope>NUCLEOTIDE SEQUENCE [LARGE SCALE GENOMIC DNA]</scope>
    <source>
        <strain evidence="2 3">208</strain>
    </source>
</reference>
<comment type="caution">
    <text evidence="2">The sequence shown here is derived from an EMBL/GenBank/DDBJ whole genome shotgun (WGS) entry which is preliminary data.</text>
</comment>
<feature type="signal peptide" evidence="1">
    <location>
        <begin position="1"/>
        <end position="24"/>
    </location>
</feature>
<evidence type="ECO:0000313" key="3">
    <source>
        <dbReference type="Proteomes" id="UP000615755"/>
    </source>
</evidence>
<dbReference type="Proteomes" id="UP000615755">
    <property type="component" value="Unassembled WGS sequence"/>
</dbReference>
<evidence type="ECO:0008006" key="4">
    <source>
        <dbReference type="Google" id="ProtNLM"/>
    </source>
</evidence>
<gene>
    <name evidence="2" type="ORF">PAUR_b0244</name>
</gene>
<dbReference type="EMBL" id="AQGV01000015">
    <property type="protein sequence ID" value="MBE0370257.1"/>
    <property type="molecule type" value="Genomic_DNA"/>
</dbReference>
<feature type="chain" id="PRO_5046344681" description="Solute-binding protein family 3/N-terminal domain-containing protein" evidence="1">
    <location>
        <begin position="25"/>
        <end position="299"/>
    </location>
</feature>
<evidence type="ECO:0000313" key="2">
    <source>
        <dbReference type="EMBL" id="MBE0370257.1"/>
    </source>
</evidence>
<keyword evidence="3" id="KW-1185">Reference proteome</keyword>
<organism evidence="2 3">
    <name type="scientific">Pseudoalteromonas aurantia 208</name>
    <dbReference type="NCBI Taxonomy" id="1314867"/>
    <lineage>
        <taxon>Bacteria</taxon>
        <taxon>Pseudomonadati</taxon>
        <taxon>Pseudomonadota</taxon>
        <taxon>Gammaproteobacteria</taxon>
        <taxon>Alteromonadales</taxon>
        <taxon>Pseudoalteromonadaceae</taxon>
        <taxon>Pseudoalteromonas</taxon>
    </lineage>
</organism>
<proteinExistence type="predicted"/>
<keyword evidence="1" id="KW-0732">Signal</keyword>
<name>A0ABR9EGZ4_9GAMM</name>